<evidence type="ECO:0000313" key="2">
    <source>
        <dbReference type="Proteomes" id="UP000276133"/>
    </source>
</evidence>
<organism evidence="1 2">
    <name type="scientific">Brachionus plicatilis</name>
    <name type="common">Marine rotifer</name>
    <name type="synonym">Brachionus muelleri</name>
    <dbReference type="NCBI Taxonomy" id="10195"/>
    <lineage>
        <taxon>Eukaryota</taxon>
        <taxon>Metazoa</taxon>
        <taxon>Spiralia</taxon>
        <taxon>Gnathifera</taxon>
        <taxon>Rotifera</taxon>
        <taxon>Eurotatoria</taxon>
        <taxon>Monogononta</taxon>
        <taxon>Pseudotrocha</taxon>
        <taxon>Ploima</taxon>
        <taxon>Brachionidae</taxon>
        <taxon>Brachionus</taxon>
    </lineage>
</organism>
<proteinExistence type="predicted"/>
<evidence type="ECO:0000313" key="1">
    <source>
        <dbReference type="EMBL" id="RNA14683.1"/>
    </source>
</evidence>
<accession>A0A3M7QTS0</accession>
<sequence>MASRTNEFNLGVETKTLVKFYSKEDWGVSFYIDIGKFRCFFFCLTALKIFFYTKEKTKNFALIDLGKSEMYVSTWHISEFKDCFNINRLQLLFLYGKIEKIKISKKKNSFKKKKKNKFYINLNLLKLKNCPLISEFIYLTHYSLSKRLASRHYNFELSVFFSQKNLRKRREISKEEERRSLSELSK</sequence>
<gene>
    <name evidence="1" type="ORF">BpHYR1_040200</name>
</gene>
<keyword evidence="2" id="KW-1185">Reference proteome</keyword>
<comment type="caution">
    <text evidence="1">The sequence shown here is derived from an EMBL/GenBank/DDBJ whole genome shotgun (WGS) entry which is preliminary data.</text>
</comment>
<protein>
    <submittedName>
        <fullName evidence="1">Uncharacterized protein</fullName>
    </submittedName>
</protein>
<dbReference type="Proteomes" id="UP000276133">
    <property type="component" value="Unassembled WGS sequence"/>
</dbReference>
<dbReference type="AlphaFoldDB" id="A0A3M7QTS0"/>
<reference evidence="1 2" key="1">
    <citation type="journal article" date="2018" name="Sci. Rep.">
        <title>Genomic signatures of local adaptation to the degree of environmental predictability in rotifers.</title>
        <authorList>
            <person name="Franch-Gras L."/>
            <person name="Hahn C."/>
            <person name="Garcia-Roger E.M."/>
            <person name="Carmona M.J."/>
            <person name="Serra M."/>
            <person name="Gomez A."/>
        </authorList>
    </citation>
    <scope>NUCLEOTIDE SEQUENCE [LARGE SCALE GENOMIC DNA]</scope>
    <source>
        <strain evidence="1">HYR1</strain>
    </source>
</reference>
<dbReference type="EMBL" id="REGN01005128">
    <property type="protein sequence ID" value="RNA14683.1"/>
    <property type="molecule type" value="Genomic_DNA"/>
</dbReference>
<name>A0A3M7QTS0_BRAPC</name>